<dbReference type="AlphaFoldDB" id="A0A4U5WZC0"/>
<dbReference type="Proteomes" id="UP000308632">
    <property type="component" value="Unassembled WGS sequence"/>
</dbReference>
<keyword evidence="1" id="KW-0812">Transmembrane</keyword>
<dbReference type="RefSeq" id="WP_137301534.1">
    <property type="nucleotide sequence ID" value="NZ_BMVD01000008.1"/>
</dbReference>
<protein>
    <submittedName>
        <fullName evidence="2">Uncharacterized protein</fullName>
    </submittedName>
</protein>
<sequence>MIQRLVKLSGVAAAVACVLTPVGYVLATREHSRFRNAFQDHWEIIAAGLVLVVLGLLEMSRGIALCFSVLGAFEENNLNRGAASLLVGCAISALGAAVLYSLLFG</sequence>
<keyword evidence="1" id="KW-1133">Transmembrane helix</keyword>
<name>A0A4U5WZC0_STRGB</name>
<evidence type="ECO:0000313" key="3">
    <source>
        <dbReference type="Proteomes" id="UP000308632"/>
    </source>
</evidence>
<proteinExistence type="predicted"/>
<gene>
    <name evidence="2" type="ORF">E4U92_18410</name>
</gene>
<feature type="transmembrane region" description="Helical" evidence="1">
    <location>
        <begin position="43"/>
        <end position="70"/>
    </location>
</feature>
<keyword evidence="1" id="KW-0472">Membrane</keyword>
<reference evidence="2 3" key="1">
    <citation type="submission" date="2019-04" db="EMBL/GenBank/DDBJ databases">
        <title>Streptomyces lasaliensis sp.nov., an Actinomycete isolated from soil which produces the polyether antibiotic lasalocid.</title>
        <authorList>
            <person name="Erwin G."/>
            <person name="Haber C."/>
        </authorList>
    </citation>
    <scope>NUCLEOTIDE SEQUENCE [LARGE SCALE GENOMIC DNA]</scope>
    <source>
        <strain evidence="2 3">DSM 40089</strain>
    </source>
</reference>
<dbReference type="EMBL" id="SZPR01000015">
    <property type="protein sequence ID" value="TKT07995.1"/>
    <property type="molecule type" value="Genomic_DNA"/>
</dbReference>
<evidence type="ECO:0000313" key="2">
    <source>
        <dbReference type="EMBL" id="TKT07995.1"/>
    </source>
</evidence>
<organism evidence="2 3">
    <name type="scientific">Streptomyces galbus</name>
    <dbReference type="NCBI Taxonomy" id="33898"/>
    <lineage>
        <taxon>Bacteria</taxon>
        <taxon>Bacillati</taxon>
        <taxon>Actinomycetota</taxon>
        <taxon>Actinomycetes</taxon>
        <taxon>Kitasatosporales</taxon>
        <taxon>Streptomycetaceae</taxon>
        <taxon>Streptomyces</taxon>
    </lineage>
</organism>
<evidence type="ECO:0000256" key="1">
    <source>
        <dbReference type="SAM" id="Phobius"/>
    </source>
</evidence>
<feature type="transmembrane region" description="Helical" evidence="1">
    <location>
        <begin position="82"/>
        <end position="103"/>
    </location>
</feature>
<comment type="caution">
    <text evidence="2">The sequence shown here is derived from an EMBL/GenBank/DDBJ whole genome shotgun (WGS) entry which is preliminary data.</text>
</comment>
<accession>A0A4U5WZC0</accession>